<feature type="transmembrane region" description="Helical" evidence="8">
    <location>
        <begin position="296"/>
        <end position="318"/>
    </location>
</feature>
<keyword evidence="4" id="KW-0997">Cell inner membrane</keyword>
<proteinExistence type="predicted"/>
<dbReference type="Pfam" id="PF12832">
    <property type="entry name" value="MFS_1_like"/>
    <property type="match status" value="1"/>
</dbReference>
<sequence length="392" mass="43079">MFKSKPYGWTSQYLLGFFFSYGVYLPFWAIWFKHIGVDDSDIGLLLGLGFAVRCIANLVITPRIHKVEHLIPALRGFTLLGLVACIIYIVCGGNLWALAAVTVLFNLSAGPIVPISDAITNHYAKEGHLDYGRTRLWGSIAFIAGSTVVGILAQRYGANIIPWVALAGLGFAQLMAARNPAVMPVDVDSHQQTRPALMQILRDSSVIKLMLIAALLQGSHAAYYGFSSIYWQKIGFNESVIGYLWSFSVAAEVGMFLVSKRLFANWSINNMFRLAAVGVLVRWGLTATITDQWAMFAVQSLHSVTFAAAHLAAIRYIERSPSNHMVALQSLYNAIPLGAVMAILTSISGWVYGDWGADVFWVMAVMAVPVFFIRLPLPGKQPQTLTPQMNQA</sequence>
<protein>
    <submittedName>
        <fullName evidence="10">Putative 3-phenylpropionic acid transporter</fullName>
    </submittedName>
</protein>
<evidence type="ECO:0000313" key="10">
    <source>
        <dbReference type="EMBL" id="SKC33749.1"/>
    </source>
</evidence>
<evidence type="ECO:0000256" key="5">
    <source>
        <dbReference type="ARBA" id="ARBA00022692"/>
    </source>
</evidence>
<evidence type="ECO:0000256" key="6">
    <source>
        <dbReference type="ARBA" id="ARBA00022989"/>
    </source>
</evidence>
<accession>A0A1T5I3S2</accession>
<reference evidence="10 11" key="1">
    <citation type="submission" date="2017-02" db="EMBL/GenBank/DDBJ databases">
        <authorList>
            <person name="Peterson S.W."/>
        </authorList>
    </citation>
    <scope>NUCLEOTIDE SEQUENCE [LARGE SCALE GENOMIC DNA]</scope>
    <source>
        <strain evidence="11">type strain: NCCB 100098</strain>
    </source>
</reference>
<keyword evidence="5 8" id="KW-0812">Transmembrane</keyword>
<dbReference type="GO" id="GO:0005886">
    <property type="term" value="C:plasma membrane"/>
    <property type="evidence" value="ECO:0007669"/>
    <property type="project" value="UniProtKB-SubCell"/>
</dbReference>
<dbReference type="NCBIfam" id="NF037955">
    <property type="entry name" value="mfs"/>
    <property type="match status" value="1"/>
</dbReference>
<comment type="subcellular location">
    <subcellularLocation>
        <location evidence="1">Cell inner membrane</location>
        <topology evidence="1">Multi-pass membrane protein</topology>
    </subcellularLocation>
</comment>
<dbReference type="EMBL" id="FUZI01000008">
    <property type="protein sequence ID" value="SKC33749.1"/>
    <property type="molecule type" value="Genomic_DNA"/>
</dbReference>
<evidence type="ECO:0000259" key="9">
    <source>
        <dbReference type="Pfam" id="PF12832"/>
    </source>
</evidence>
<evidence type="ECO:0000256" key="2">
    <source>
        <dbReference type="ARBA" id="ARBA00022448"/>
    </source>
</evidence>
<dbReference type="Proteomes" id="UP000189966">
    <property type="component" value="Unassembled WGS sequence"/>
</dbReference>
<evidence type="ECO:0000256" key="4">
    <source>
        <dbReference type="ARBA" id="ARBA00022519"/>
    </source>
</evidence>
<feature type="transmembrane region" description="Helical" evidence="8">
    <location>
        <begin position="42"/>
        <end position="60"/>
    </location>
</feature>
<evidence type="ECO:0000256" key="8">
    <source>
        <dbReference type="SAM" id="Phobius"/>
    </source>
</evidence>
<dbReference type="AlphaFoldDB" id="A0A1T5I3S2"/>
<dbReference type="SUPFAM" id="SSF103473">
    <property type="entry name" value="MFS general substrate transporter"/>
    <property type="match status" value="1"/>
</dbReference>
<gene>
    <name evidence="10" type="primary">hcaT</name>
    <name evidence="10" type="ORF">CZ809_03355</name>
</gene>
<keyword evidence="6 8" id="KW-1133">Transmembrane helix</keyword>
<feature type="transmembrane region" description="Helical" evidence="8">
    <location>
        <begin position="12"/>
        <end position="30"/>
    </location>
</feature>
<dbReference type="PANTHER" id="PTHR23522">
    <property type="entry name" value="BLL5896 PROTEIN"/>
    <property type="match status" value="1"/>
</dbReference>
<dbReference type="GO" id="GO:0015528">
    <property type="term" value="F:lactose:proton symporter activity"/>
    <property type="evidence" value="ECO:0007669"/>
    <property type="project" value="TreeGrafter"/>
</dbReference>
<keyword evidence="2" id="KW-0813">Transport</keyword>
<dbReference type="PIRSF" id="PIRSF004925">
    <property type="entry name" value="HcaT"/>
    <property type="match status" value="1"/>
</dbReference>
<evidence type="ECO:0000313" key="11">
    <source>
        <dbReference type="Proteomes" id="UP000189966"/>
    </source>
</evidence>
<feature type="transmembrane region" description="Helical" evidence="8">
    <location>
        <begin position="359"/>
        <end position="377"/>
    </location>
</feature>
<feature type="transmembrane region" description="Helical" evidence="8">
    <location>
        <begin position="160"/>
        <end position="177"/>
    </location>
</feature>
<dbReference type="NCBIfam" id="NF008346">
    <property type="entry name" value="PRK11128.1"/>
    <property type="match status" value="1"/>
</dbReference>
<feature type="transmembrane region" description="Helical" evidence="8">
    <location>
        <begin position="330"/>
        <end position="353"/>
    </location>
</feature>
<dbReference type="GO" id="GO:0030395">
    <property type="term" value="F:lactose binding"/>
    <property type="evidence" value="ECO:0007669"/>
    <property type="project" value="TreeGrafter"/>
</dbReference>
<feature type="transmembrane region" description="Helical" evidence="8">
    <location>
        <begin position="72"/>
        <end position="90"/>
    </location>
</feature>
<evidence type="ECO:0000256" key="3">
    <source>
        <dbReference type="ARBA" id="ARBA00022475"/>
    </source>
</evidence>
<feature type="transmembrane region" description="Helical" evidence="8">
    <location>
        <begin position="136"/>
        <end position="154"/>
    </location>
</feature>
<feature type="transmembrane region" description="Helical" evidence="8">
    <location>
        <begin position="271"/>
        <end position="290"/>
    </location>
</feature>
<dbReference type="InterPro" id="IPR026032">
    <property type="entry name" value="HcaT-like"/>
</dbReference>
<keyword evidence="7 8" id="KW-0472">Membrane</keyword>
<dbReference type="RefSeq" id="WP_080158693.1">
    <property type="nucleotide sequence ID" value="NZ_FUZI01000008.1"/>
</dbReference>
<dbReference type="OrthoDB" id="9150135at2"/>
<organism evidence="10 11">
    <name type="scientific">Photobacterium piscicola</name>
    <dbReference type="NCBI Taxonomy" id="1378299"/>
    <lineage>
        <taxon>Bacteria</taxon>
        <taxon>Pseudomonadati</taxon>
        <taxon>Pseudomonadota</taxon>
        <taxon>Gammaproteobacteria</taxon>
        <taxon>Vibrionales</taxon>
        <taxon>Vibrionaceae</taxon>
        <taxon>Photobacterium</taxon>
    </lineage>
</organism>
<name>A0A1T5I3S2_9GAMM</name>
<feature type="domain" description="Major facilitator superfamily associated" evidence="9">
    <location>
        <begin position="17"/>
        <end position="358"/>
    </location>
</feature>
<dbReference type="InterPro" id="IPR036259">
    <property type="entry name" value="MFS_trans_sf"/>
</dbReference>
<dbReference type="Gene3D" id="1.20.1250.20">
    <property type="entry name" value="MFS general substrate transporter like domains"/>
    <property type="match status" value="2"/>
</dbReference>
<evidence type="ECO:0000256" key="7">
    <source>
        <dbReference type="ARBA" id="ARBA00023136"/>
    </source>
</evidence>
<evidence type="ECO:0000256" key="1">
    <source>
        <dbReference type="ARBA" id="ARBA00004429"/>
    </source>
</evidence>
<keyword evidence="3" id="KW-1003">Cell membrane</keyword>
<dbReference type="InterPro" id="IPR024989">
    <property type="entry name" value="MFS_assoc_dom"/>
</dbReference>
<feature type="transmembrane region" description="Helical" evidence="8">
    <location>
        <begin position="241"/>
        <end position="259"/>
    </location>
</feature>
<dbReference type="PANTHER" id="PTHR23522:SF10">
    <property type="entry name" value="3-PHENYLPROPIONIC ACID TRANSPORTER-RELATED"/>
    <property type="match status" value="1"/>
</dbReference>